<keyword evidence="1" id="KW-0175">Coiled coil</keyword>
<feature type="coiled-coil region" evidence="1">
    <location>
        <begin position="122"/>
        <end position="156"/>
    </location>
</feature>
<dbReference type="Proteomes" id="UP001066276">
    <property type="component" value="Chromosome 7"/>
</dbReference>
<evidence type="ECO:0000313" key="3">
    <source>
        <dbReference type="Proteomes" id="UP001066276"/>
    </source>
</evidence>
<proteinExistence type="predicted"/>
<name>A0AAV7PRI9_PLEWA</name>
<evidence type="ECO:0000256" key="1">
    <source>
        <dbReference type="SAM" id="Coils"/>
    </source>
</evidence>
<organism evidence="2 3">
    <name type="scientific">Pleurodeles waltl</name>
    <name type="common">Iberian ribbed newt</name>
    <dbReference type="NCBI Taxonomy" id="8319"/>
    <lineage>
        <taxon>Eukaryota</taxon>
        <taxon>Metazoa</taxon>
        <taxon>Chordata</taxon>
        <taxon>Craniata</taxon>
        <taxon>Vertebrata</taxon>
        <taxon>Euteleostomi</taxon>
        <taxon>Amphibia</taxon>
        <taxon>Batrachia</taxon>
        <taxon>Caudata</taxon>
        <taxon>Salamandroidea</taxon>
        <taxon>Salamandridae</taxon>
        <taxon>Pleurodelinae</taxon>
        <taxon>Pleurodeles</taxon>
    </lineage>
</organism>
<sequence length="162" mass="17595">MTVRLATEQLNCSPLALSYSGWCFGVALPPVAALGLCIIRTTSTGTAIGIAKYSTSFAIKMGRGDPKQKKLSFDPLIGARRLHTLSHSEESPNNNAAVASFDGVAPITAQLSARFKSTDACFHSLTNRLDRLSERIERHAVRLDGTERRNSEMEDDATTVKK</sequence>
<comment type="caution">
    <text evidence="2">The sequence shown here is derived from an EMBL/GenBank/DDBJ whole genome shotgun (WGS) entry which is preliminary data.</text>
</comment>
<keyword evidence="3" id="KW-1185">Reference proteome</keyword>
<dbReference type="EMBL" id="JANPWB010000011">
    <property type="protein sequence ID" value="KAJ1130771.1"/>
    <property type="molecule type" value="Genomic_DNA"/>
</dbReference>
<protein>
    <submittedName>
        <fullName evidence="2">Uncharacterized protein</fullName>
    </submittedName>
</protein>
<evidence type="ECO:0000313" key="2">
    <source>
        <dbReference type="EMBL" id="KAJ1130771.1"/>
    </source>
</evidence>
<accession>A0AAV7PRI9</accession>
<dbReference type="AlphaFoldDB" id="A0AAV7PRI9"/>
<gene>
    <name evidence="2" type="ORF">NDU88_009119</name>
</gene>
<reference evidence="2" key="1">
    <citation type="journal article" date="2022" name="bioRxiv">
        <title>Sequencing and chromosome-scale assembly of the giantPleurodeles waltlgenome.</title>
        <authorList>
            <person name="Brown T."/>
            <person name="Elewa A."/>
            <person name="Iarovenko S."/>
            <person name="Subramanian E."/>
            <person name="Araus A.J."/>
            <person name="Petzold A."/>
            <person name="Susuki M."/>
            <person name="Suzuki K.-i.T."/>
            <person name="Hayashi T."/>
            <person name="Toyoda A."/>
            <person name="Oliveira C."/>
            <person name="Osipova E."/>
            <person name="Leigh N.D."/>
            <person name="Simon A."/>
            <person name="Yun M.H."/>
        </authorList>
    </citation>
    <scope>NUCLEOTIDE SEQUENCE</scope>
    <source>
        <strain evidence="2">20211129_DDA</strain>
        <tissue evidence="2">Liver</tissue>
    </source>
</reference>